<keyword evidence="2" id="KW-1185">Reference proteome</keyword>
<dbReference type="AlphaFoldDB" id="A0A328ZHU3"/>
<gene>
    <name evidence="1" type="ORF">AX018_1005112</name>
</gene>
<dbReference type="Pfam" id="PF05845">
    <property type="entry name" value="PhnH"/>
    <property type="match status" value="1"/>
</dbReference>
<accession>A0A328ZHU3</accession>
<dbReference type="InterPro" id="IPR008772">
    <property type="entry name" value="Phosphonate_metab_PhnH"/>
</dbReference>
<name>A0A328ZHU3_9BURK</name>
<dbReference type="SUPFAM" id="SSF159709">
    <property type="entry name" value="PhnH-like"/>
    <property type="match status" value="1"/>
</dbReference>
<dbReference type="InterPro" id="IPR038058">
    <property type="entry name" value="PhnH-like_sp"/>
</dbReference>
<dbReference type="Proteomes" id="UP000248856">
    <property type="component" value="Unassembled WGS sequence"/>
</dbReference>
<dbReference type="EMBL" id="QLTA01000005">
    <property type="protein sequence ID" value="RAR85481.1"/>
    <property type="molecule type" value="Genomic_DNA"/>
</dbReference>
<dbReference type="OrthoDB" id="9814509at2"/>
<proteinExistence type="predicted"/>
<protein>
    <submittedName>
        <fullName evidence="1">Alpha-D-ribose 1-methylphosphonate 5-triphosphate synthase subunit PhnH</fullName>
    </submittedName>
</protein>
<dbReference type="PIRSF" id="PIRSF020680">
    <property type="entry name" value="PhnH"/>
    <property type="match status" value="1"/>
</dbReference>
<sequence>MTPPPVALDTLRPGFRDAALGSQAVFRIALAALSHPGRPLPIPRVAEVPDIGHPAAAALMLALLDADCALWLSPRIARGDAGDWLRFHTGCRLAGCPGMADFLWIGLGDPLPPLAGLRLGSDTYPEESATCVVEVEALHAPETGPGWWLSGPGVAGRQGLDVQGGPPTLAALQAESHALFPRGVDLFLATPDQIAGLPRTTHIEHSRER</sequence>
<dbReference type="Gene3D" id="3.40.50.11310">
    <property type="entry name" value="Bacterial phosphonate metabolism protein PhnH"/>
    <property type="match status" value="1"/>
</dbReference>
<evidence type="ECO:0000313" key="2">
    <source>
        <dbReference type="Proteomes" id="UP000248856"/>
    </source>
</evidence>
<dbReference type="GO" id="GO:0019634">
    <property type="term" value="P:organic phosphonate metabolic process"/>
    <property type="evidence" value="ECO:0007669"/>
    <property type="project" value="InterPro"/>
</dbReference>
<reference evidence="1 2" key="1">
    <citation type="submission" date="2018-06" db="EMBL/GenBank/DDBJ databases">
        <title>Genomic Encyclopedia of Archaeal and Bacterial Type Strains, Phase II (KMG-II): from individual species to whole genera.</title>
        <authorList>
            <person name="Goeker M."/>
        </authorList>
    </citation>
    <scope>NUCLEOTIDE SEQUENCE [LARGE SCALE GENOMIC DNA]</scope>
    <source>
        <strain evidence="1 2">CFPB 3232</strain>
    </source>
</reference>
<evidence type="ECO:0000313" key="1">
    <source>
        <dbReference type="EMBL" id="RAR85481.1"/>
    </source>
</evidence>
<dbReference type="RefSeq" id="WP_111876106.1">
    <property type="nucleotide sequence ID" value="NZ_CBCSGC010000158.1"/>
</dbReference>
<dbReference type="NCBIfam" id="TIGR03292">
    <property type="entry name" value="PhnH_redo"/>
    <property type="match status" value="1"/>
</dbReference>
<comment type="caution">
    <text evidence="1">The sequence shown here is derived from an EMBL/GenBank/DDBJ whole genome shotgun (WGS) entry which is preliminary data.</text>
</comment>
<organism evidence="1 2">
    <name type="scientific">Paracidovorax anthurii</name>
    <dbReference type="NCBI Taxonomy" id="78229"/>
    <lineage>
        <taxon>Bacteria</taxon>
        <taxon>Pseudomonadati</taxon>
        <taxon>Pseudomonadota</taxon>
        <taxon>Betaproteobacteria</taxon>
        <taxon>Burkholderiales</taxon>
        <taxon>Comamonadaceae</taxon>
        <taxon>Paracidovorax</taxon>
    </lineage>
</organism>